<evidence type="ECO:0000313" key="3">
    <source>
        <dbReference type="Proteomes" id="UP000823388"/>
    </source>
</evidence>
<accession>A0A8T0NLW8</accession>
<comment type="caution">
    <text evidence="2">The sequence shown here is derived from an EMBL/GenBank/DDBJ whole genome shotgun (WGS) entry which is preliminary data.</text>
</comment>
<dbReference type="AlphaFoldDB" id="A0A8T0NLW8"/>
<protein>
    <submittedName>
        <fullName evidence="2">Uncharacterized protein</fullName>
    </submittedName>
</protein>
<evidence type="ECO:0000256" key="1">
    <source>
        <dbReference type="SAM" id="MobiDB-lite"/>
    </source>
</evidence>
<keyword evidence="3" id="KW-1185">Reference proteome</keyword>
<reference evidence="2" key="1">
    <citation type="submission" date="2020-05" db="EMBL/GenBank/DDBJ databases">
        <title>WGS assembly of Panicum virgatum.</title>
        <authorList>
            <person name="Lovell J.T."/>
            <person name="Jenkins J."/>
            <person name="Shu S."/>
            <person name="Juenger T.E."/>
            <person name="Schmutz J."/>
        </authorList>
    </citation>
    <scope>NUCLEOTIDE SEQUENCE</scope>
    <source>
        <strain evidence="2">AP13</strain>
    </source>
</reference>
<proteinExistence type="predicted"/>
<gene>
    <name evidence="2" type="ORF">PVAP13_9KG255626</name>
</gene>
<evidence type="ECO:0000313" key="2">
    <source>
        <dbReference type="EMBL" id="KAG2549595.1"/>
    </source>
</evidence>
<dbReference type="EMBL" id="CM029053">
    <property type="protein sequence ID" value="KAG2549595.1"/>
    <property type="molecule type" value="Genomic_DNA"/>
</dbReference>
<feature type="compositionally biased region" description="Basic and acidic residues" evidence="1">
    <location>
        <begin position="35"/>
        <end position="45"/>
    </location>
</feature>
<dbReference type="Proteomes" id="UP000823388">
    <property type="component" value="Chromosome 9K"/>
</dbReference>
<feature type="region of interest" description="Disordered" evidence="1">
    <location>
        <begin position="24"/>
        <end position="97"/>
    </location>
</feature>
<sequence>MHVSAHAGACREWWAHPFFPSVAVDGSSSSPSARGAREQGGERRQCRLAAPPCAPPSPRRPSRLATLSSPHSLAARAVQSSPRRSKKPAKIRGGPCLTAHPRCAGRPPLAALAVPTCASAPLRHLRPRPIEVAGEPPQESASRRPPAGPKRTAARAEYPTQRLSVGDGGRPGSSPPCGRYRTPSLATSGERDGVAWEGERS</sequence>
<feature type="compositionally biased region" description="Low complexity" evidence="1">
    <location>
        <begin position="24"/>
        <end position="34"/>
    </location>
</feature>
<feature type="compositionally biased region" description="Basic and acidic residues" evidence="1">
    <location>
        <begin position="189"/>
        <end position="201"/>
    </location>
</feature>
<feature type="region of interest" description="Disordered" evidence="1">
    <location>
        <begin position="126"/>
        <end position="201"/>
    </location>
</feature>
<organism evidence="2 3">
    <name type="scientific">Panicum virgatum</name>
    <name type="common">Blackwell switchgrass</name>
    <dbReference type="NCBI Taxonomy" id="38727"/>
    <lineage>
        <taxon>Eukaryota</taxon>
        <taxon>Viridiplantae</taxon>
        <taxon>Streptophyta</taxon>
        <taxon>Embryophyta</taxon>
        <taxon>Tracheophyta</taxon>
        <taxon>Spermatophyta</taxon>
        <taxon>Magnoliopsida</taxon>
        <taxon>Liliopsida</taxon>
        <taxon>Poales</taxon>
        <taxon>Poaceae</taxon>
        <taxon>PACMAD clade</taxon>
        <taxon>Panicoideae</taxon>
        <taxon>Panicodae</taxon>
        <taxon>Paniceae</taxon>
        <taxon>Panicinae</taxon>
        <taxon>Panicum</taxon>
        <taxon>Panicum sect. Hiantes</taxon>
    </lineage>
</organism>
<name>A0A8T0NLW8_PANVG</name>